<evidence type="ECO:0000313" key="3">
    <source>
        <dbReference type="Proteomes" id="UP000326979"/>
    </source>
</evidence>
<organism evidence="2 3">
    <name type="scientific">Streptomyces phyllanthi</name>
    <dbReference type="NCBI Taxonomy" id="1803180"/>
    <lineage>
        <taxon>Bacteria</taxon>
        <taxon>Bacillati</taxon>
        <taxon>Actinomycetota</taxon>
        <taxon>Actinomycetes</taxon>
        <taxon>Kitasatosporales</taxon>
        <taxon>Streptomycetaceae</taxon>
        <taxon>Streptomyces</taxon>
    </lineage>
</organism>
<dbReference type="OrthoDB" id="4257859at2"/>
<protein>
    <recommendedName>
        <fullName evidence="4">Integral membrane protein</fullName>
    </recommendedName>
</protein>
<evidence type="ECO:0000313" key="2">
    <source>
        <dbReference type="EMBL" id="MPY39888.1"/>
    </source>
</evidence>
<keyword evidence="1" id="KW-0472">Membrane</keyword>
<dbReference type="RefSeq" id="WP_152781826.1">
    <property type="nucleotide sequence ID" value="NZ_BAABEQ010000004.1"/>
</dbReference>
<feature type="transmembrane region" description="Helical" evidence="1">
    <location>
        <begin position="42"/>
        <end position="64"/>
    </location>
</feature>
<gene>
    <name evidence="2" type="ORF">FNH04_08135</name>
</gene>
<feature type="transmembrane region" description="Helical" evidence="1">
    <location>
        <begin position="95"/>
        <end position="113"/>
    </location>
</feature>
<comment type="caution">
    <text evidence="2">The sequence shown here is derived from an EMBL/GenBank/DDBJ whole genome shotgun (WGS) entry which is preliminary data.</text>
</comment>
<proteinExistence type="predicted"/>
<keyword evidence="1" id="KW-1133">Transmembrane helix</keyword>
<reference evidence="2 3" key="1">
    <citation type="submission" date="2019-07" db="EMBL/GenBank/DDBJ databases">
        <title>New species of Amycolatopsis and Streptomyces.</title>
        <authorList>
            <person name="Duangmal K."/>
            <person name="Teo W.F.A."/>
            <person name="Lipun K."/>
        </authorList>
    </citation>
    <scope>NUCLEOTIDE SEQUENCE [LARGE SCALE GENOMIC DNA]</scope>
    <source>
        <strain evidence="2 3">TISTR 2346</strain>
    </source>
</reference>
<keyword evidence="1" id="KW-0812">Transmembrane</keyword>
<dbReference type="AlphaFoldDB" id="A0A5N8W0S0"/>
<keyword evidence="3" id="KW-1185">Reference proteome</keyword>
<sequence length="123" mass="12500">MPSSLKWGVGLLWVQGALAVLSGVTLWIVAADAADHGQEGTGLLTGLAIFYVGLGVVLAVAAGLAPGRWRAVRIVATAVQILNVVGGVIGVTSGALQFLAGIALALVVIRAFNSAEAKAWFNH</sequence>
<dbReference type="Proteomes" id="UP000326979">
    <property type="component" value="Unassembled WGS sequence"/>
</dbReference>
<accession>A0A5N8W0S0</accession>
<name>A0A5N8W0S0_9ACTN</name>
<dbReference type="EMBL" id="VJZE01000036">
    <property type="protein sequence ID" value="MPY39888.1"/>
    <property type="molecule type" value="Genomic_DNA"/>
</dbReference>
<evidence type="ECO:0008006" key="4">
    <source>
        <dbReference type="Google" id="ProtNLM"/>
    </source>
</evidence>
<feature type="transmembrane region" description="Helical" evidence="1">
    <location>
        <begin position="7"/>
        <end position="30"/>
    </location>
</feature>
<evidence type="ECO:0000256" key="1">
    <source>
        <dbReference type="SAM" id="Phobius"/>
    </source>
</evidence>